<dbReference type="Pfam" id="PF12290">
    <property type="entry name" value="DUF3802"/>
    <property type="match status" value="1"/>
</dbReference>
<sequence>MLRIEAAMVVESEGYIALIEYLVESLGLFETQQQSSGEQTIEDLVSGRVASNLMAICEQNPQLDPKLRFVIMQEADAVVADLEEVLSAVWLRAPTPEQKAFLEEFIDLIKNLFDGAIS</sequence>
<protein>
    <submittedName>
        <fullName evidence="2">DUF3802 domain-containing protein</fullName>
    </submittedName>
    <submittedName>
        <fullName evidence="1">DUF3802 family protein</fullName>
    </submittedName>
</protein>
<evidence type="ECO:0000313" key="3">
    <source>
        <dbReference type="Proteomes" id="UP000253075"/>
    </source>
</evidence>
<dbReference type="EMBL" id="PUTQ01000006">
    <property type="protein sequence ID" value="RCF51321.1"/>
    <property type="molecule type" value="Genomic_DNA"/>
</dbReference>
<dbReference type="Proteomes" id="UP000253075">
    <property type="component" value="Unassembled WGS sequence"/>
</dbReference>
<reference evidence="1" key="5">
    <citation type="submission" date="2020-01" db="EMBL/GenBank/DDBJ databases">
        <authorList>
            <consortium name="NCBI Pathogen Detection Project"/>
        </authorList>
    </citation>
    <scope>NUCLEOTIDE SEQUENCE</scope>
    <source>
        <strain evidence="1">OLC2673_Aeromonas</strain>
    </source>
</reference>
<organism evidence="1 4">
    <name type="scientific">Aeromonas hydrophila</name>
    <dbReference type="NCBI Taxonomy" id="644"/>
    <lineage>
        <taxon>Bacteria</taxon>
        <taxon>Pseudomonadati</taxon>
        <taxon>Pseudomonadota</taxon>
        <taxon>Gammaproteobacteria</taxon>
        <taxon>Aeromonadales</taxon>
        <taxon>Aeromonadaceae</taxon>
        <taxon>Aeromonas</taxon>
    </lineage>
</organism>
<evidence type="ECO:0000313" key="4">
    <source>
        <dbReference type="Proteomes" id="UP000859505"/>
    </source>
</evidence>
<dbReference type="EMBL" id="DACTUL010000049">
    <property type="protein sequence ID" value="HAT6346333.1"/>
    <property type="molecule type" value="Genomic_DNA"/>
</dbReference>
<proteinExistence type="predicted"/>
<evidence type="ECO:0000313" key="1">
    <source>
        <dbReference type="EMBL" id="HAT6346333.1"/>
    </source>
</evidence>
<accession>A0AAD3UEH7</accession>
<dbReference type="InterPro" id="IPR020979">
    <property type="entry name" value="Uncharacterised_A0KLC6"/>
</dbReference>
<name>A0AAD3UEH7_AERHY</name>
<comment type="caution">
    <text evidence="1">The sequence shown here is derived from an EMBL/GenBank/DDBJ whole genome shotgun (WGS) entry which is preliminary data.</text>
</comment>
<reference evidence="2 3" key="2">
    <citation type="journal article" date="2018" name="PLoS ONE">
        <title>Phenotypic characterization and whole genome analysis of extended-spectrum beta-lactamase-producing bacteria isolated from dogs in Germany.</title>
        <authorList>
            <person name="Boehmer T."/>
            <person name="Vogler A.J."/>
            <person name="Thomas A."/>
            <person name="Sauer S."/>
            <person name="Hergenroether M."/>
            <person name="Straubinger R.K."/>
            <person name="Birdsell D."/>
            <person name="Keim P."/>
            <person name="Sahl J.W."/>
            <person name="Williamson C.H."/>
            <person name="Riehm J.M."/>
        </authorList>
    </citation>
    <scope>NUCLEOTIDE SEQUENCE [LARGE SCALE GENOMIC DNA]</scope>
    <source>
        <strain evidence="2 3">AFG_SD03_1510_Ahy_093</strain>
    </source>
</reference>
<evidence type="ECO:0000313" key="2">
    <source>
        <dbReference type="EMBL" id="RCF51321.1"/>
    </source>
</evidence>
<dbReference type="Proteomes" id="UP000859505">
    <property type="component" value="Unassembled WGS sequence"/>
</dbReference>
<dbReference type="OMA" id="AAQIIMV"/>
<dbReference type="AlphaFoldDB" id="A0AAD3UEH7"/>
<reference evidence="1" key="1">
    <citation type="journal article" date="2018" name="Genome Biol.">
        <title>SKESA: strategic k-mer extension for scrupulous assemblies.</title>
        <authorList>
            <person name="Souvorov A."/>
            <person name="Agarwala R."/>
            <person name="Lipman D.J."/>
        </authorList>
    </citation>
    <scope>NUCLEOTIDE SEQUENCE</scope>
    <source>
        <strain evidence="1">OLC2673_Aeromonas</strain>
    </source>
</reference>
<reference evidence="3" key="3">
    <citation type="submission" date="2018-02" db="EMBL/GenBank/DDBJ databases">
        <title>Phenotypic characterization and whole genome analysis of multidrug-resistant, extended-spectrum beta-lactamase-producing bacteria isolated from dogs in Germany.</title>
        <authorList>
            <person name="Williamson C."/>
        </authorList>
    </citation>
    <scope>NUCLEOTIDE SEQUENCE [LARGE SCALE GENOMIC DNA]</scope>
    <source>
        <strain evidence="3">AFG_SD03_1510_Ahy_093</strain>
    </source>
</reference>
<gene>
    <name evidence="2" type="ORF">C6C11_05665</name>
    <name evidence="1" type="ORF">JAJ28_004140</name>
</gene>
<reference evidence="2" key="4">
    <citation type="submission" date="2018-02" db="EMBL/GenBank/DDBJ databases">
        <authorList>
            <person name="Williamson C."/>
        </authorList>
    </citation>
    <scope>NUCLEOTIDE SEQUENCE</scope>
    <source>
        <strain evidence="2">AFG_SD03_1510_Ahy_093</strain>
    </source>
</reference>